<feature type="transmembrane region" description="Helical" evidence="7">
    <location>
        <begin position="262"/>
        <end position="287"/>
    </location>
</feature>
<evidence type="ECO:0000256" key="2">
    <source>
        <dbReference type="ARBA" id="ARBA00022475"/>
    </source>
</evidence>
<gene>
    <name evidence="8" type="ORF">GCM10023213_03870</name>
</gene>
<keyword evidence="2" id="KW-1003">Cell membrane</keyword>
<dbReference type="PROSITE" id="PS01348">
    <property type="entry name" value="MRAY_2"/>
    <property type="match status" value="1"/>
</dbReference>
<feature type="transmembrane region" description="Helical" evidence="7">
    <location>
        <begin position="344"/>
        <end position="363"/>
    </location>
</feature>
<evidence type="ECO:0000256" key="1">
    <source>
        <dbReference type="ARBA" id="ARBA00004651"/>
    </source>
</evidence>
<sequence>MDSRTAMLALAAEASEFVGPLRPQLFSWHEMLTFFLGALALSWVGTLMVVKRQGRLGMDKPDGRRKLHERPVSRLGGAPIYLVLILGIGAAFWFRGVAFDGWLPLILCNSLMFSVGLVDDLKPLGARVKLVGQIGAALILYSFGLSIDVLSNPFGSGGVVLGWWSLPLTLLWLVAIPNVINLIDGMDGLAGGFGLFLSLTLAFVGYISGFSDVMIVSIVMAGALSGFLFFNFPPAKIFLGDGGAYLIGFFVASVSLKCSNKGSIIAALLVIVIALGVPILDTAFAILRRSIRGVPIFRADAEHIHHRLILLGYSKGRALVAMYSVCVVLSLVGISILLTKGVALPVAGAVLFLLAIGAARYLGYVRSWSNLRQQIDIAMERRHRLEHARAHARVLDFDIEMCGSLKEFESLFKHRMRWMGFLPEEVPGGMPLKISLSEGRSLLVRRPAGLYDEDEWQRRAEELVTVLERCLERWQGLPVLNENTEVPEVR</sequence>
<evidence type="ECO:0008006" key="10">
    <source>
        <dbReference type="Google" id="ProtNLM"/>
    </source>
</evidence>
<feature type="transmembrane region" description="Helical" evidence="7">
    <location>
        <begin position="130"/>
        <end position="150"/>
    </location>
</feature>
<dbReference type="InterPro" id="IPR000715">
    <property type="entry name" value="Glycosyl_transferase_4"/>
</dbReference>
<feature type="transmembrane region" description="Helical" evidence="7">
    <location>
        <begin position="30"/>
        <end position="50"/>
    </location>
</feature>
<dbReference type="Proteomes" id="UP001499852">
    <property type="component" value="Unassembled WGS sequence"/>
</dbReference>
<evidence type="ECO:0000313" key="8">
    <source>
        <dbReference type="EMBL" id="GAA5133666.1"/>
    </source>
</evidence>
<accession>A0ABP9NY78</accession>
<proteinExistence type="predicted"/>
<comment type="subcellular location">
    <subcellularLocation>
        <location evidence="1">Cell membrane</location>
        <topology evidence="1">Multi-pass membrane protein</topology>
    </subcellularLocation>
</comment>
<name>A0ABP9NY78_9BACT</name>
<dbReference type="PANTHER" id="PTHR22926:SF3">
    <property type="entry name" value="UNDECAPRENYL-PHOSPHATE ALPHA-N-ACETYLGLUCOSAMINYL 1-PHOSPHATE TRANSFERASE"/>
    <property type="match status" value="1"/>
</dbReference>
<dbReference type="EMBL" id="BAABIA010000001">
    <property type="protein sequence ID" value="GAA5133666.1"/>
    <property type="molecule type" value="Genomic_DNA"/>
</dbReference>
<keyword evidence="5 7" id="KW-1133">Transmembrane helix</keyword>
<evidence type="ECO:0000256" key="5">
    <source>
        <dbReference type="ARBA" id="ARBA00022989"/>
    </source>
</evidence>
<dbReference type="Pfam" id="PF00953">
    <property type="entry name" value="Glycos_transf_4"/>
    <property type="match status" value="1"/>
</dbReference>
<comment type="caution">
    <text evidence="8">The sequence shown here is derived from an EMBL/GenBank/DDBJ whole genome shotgun (WGS) entry which is preliminary data.</text>
</comment>
<evidence type="ECO:0000256" key="6">
    <source>
        <dbReference type="ARBA" id="ARBA00023136"/>
    </source>
</evidence>
<evidence type="ECO:0000256" key="3">
    <source>
        <dbReference type="ARBA" id="ARBA00022679"/>
    </source>
</evidence>
<organism evidence="8 9">
    <name type="scientific">Prosthecobacter algae</name>
    <dbReference type="NCBI Taxonomy" id="1144682"/>
    <lineage>
        <taxon>Bacteria</taxon>
        <taxon>Pseudomonadati</taxon>
        <taxon>Verrucomicrobiota</taxon>
        <taxon>Verrucomicrobiia</taxon>
        <taxon>Verrucomicrobiales</taxon>
        <taxon>Verrucomicrobiaceae</taxon>
        <taxon>Prosthecobacter</taxon>
    </lineage>
</organism>
<dbReference type="CDD" id="cd06853">
    <property type="entry name" value="GT_WecA_like"/>
    <property type="match status" value="1"/>
</dbReference>
<protein>
    <recommendedName>
        <fullName evidence="10">UDP-GlcNAc:undecaprenyl-phosphate GlcNAc-1-phosphate transferase</fullName>
    </recommendedName>
</protein>
<feature type="transmembrane region" description="Helical" evidence="7">
    <location>
        <begin position="318"/>
        <end position="338"/>
    </location>
</feature>
<keyword evidence="6 7" id="KW-0472">Membrane</keyword>
<feature type="transmembrane region" description="Helical" evidence="7">
    <location>
        <begin position="101"/>
        <end position="118"/>
    </location>
</feature>
<dbReference type="PANTHER" id="PTHR22926">
    <property type="entry name" value="PHOSPHO-N-ACETYLMURAMOYL-PENTAPEPTIDE-TRANSFERASE"/>
    <property type="match status" value="1"/>
</dbReference>
<keyword evidence="9" id="KW-1185">Reference proteome</keyword>
<dbReference type="RefSeq" id="WP_345734686.1">
    <property type="nucleotide sequence ID" value="NZ_BAABIA010000001.1"/>
</dbReference>
<feature type="transmembrane region" description="Helical" evidence="7">
    <location>
        <begin position="213"/>
        <end position="230"/>
    </location>
</feature>
<reference evidence="9" key="1">
    <citation type="journal article" date="2019" name="Int. J. Syst. Evol. Microbiol.">
        <title>The Global Catalogue of Microorganisms (GCM) 10K type strain sequencing project: providing services to taxonomists for standard genome sequencing and annotation.</title>
        <authorList>
            <consortium name="The Broad Institute Genomics Platform"/>
            <consortium name="The Broad Institute Genome Sequencing Center for Infectious Disease"/>
            <person name="Wu L."/>
            <person name="Ma J."/>
        </authorList>
    </citation>
    <scope>NUCLEOTIDE SEQUENCE [LARGE SCALE GENOMIC DNA]</scope>
    <source>
        <strain evidence="9">JCM 18053</strain>
    </source>
</reference>
<evidence type="ECO:0000313" key="9">
    <source>
        <dbReference type="Proteomes" id="UP001499852"/>
    </source>
</evidence>
<keyword evidence="4 7" id="KW-0812">Transmembrane</keyword>
<keyword evidence="3" id="KW-0808">Transferase</keyword>
<feature type="transmembrane region" description="Helical" evidence="7">
    <location>
        <begin position="237"/>
        <end position="256"/>
    </location>
</feature>
<dbReference type="InterPro" id="IPR018480">
    <property type="entry name" value="PNAcMuramoyl-5peptid_Trfase_CS"/>
</dbReference>
<evidence type="ECO:0000256" key="4">
    <source>
        <dbReference type="ARBA" id="ARBA00022692"/>
    </source>
</evidence>
<feature type="transmembrane region" description="Helical" evidence="7">
    <location>
        <begin position="188"/>
        <end position="207"/>
    </location>
</feature>
<feature type="transmembrane region" description="Helical" evidence="7">
    <location>
        <begin position="71"/>
        <end position="95"/>
    </location>
</feature>
<feature type="transmembrane region" description="Helical" evidence="7">
    <location>
        <begin position="156"/>
        <end position="176"/>
    </location>
</feature>
<evidence type="ECO:0000256" key="7">
    <source>
        <dbReference type="SAM" id="Phobius"/>
    </source>
</evidence>